<dbReference type="GO" id="GO:0051539">
    <property type="term" value="F:4 iron, 4 sulfur cluster binding"/>
    <property type="evidence" value="ECO:0007669"/>
    <property type="project" value="UniProtKB-KW"/>
</dbReference>
<dbReference type="PROSITE" id="PS51085">
    <property type="entry name" value="2FE2S_FER_2"/>
    <property type="match status" value="1"/>
</dbReference>
<keyword evidence="1" id="KW-0004">4Fe-4S</keyword>
<keyword evidence="5" id="KW-0411">Iron-sulfur</keyword>
<keyword evidence="4" id="KW-0408">Iron</keyword>
<dbReference type="EMBL" id="CP001055">
    <property type="protein sequence ID" value="ACC98088.1"/>
    <property type="molecule type" value="Genomic_DNA"/>
</dbReference>
<dbReference type="InterPro" id="IPR004108">
    <property type="entry name" value="Fe_hydrogenase_lsu_C"/>
</dbReference>
<dbReference type="PROSITE" id="PS51379">
    <property type="entry name" value="4FE4S_FER_2"/>
    <property type="match status" value="2"/>
</dbReference>
<dbReference type="HOGENOM" id="CLU_018240_2_1_0"/>
<dbReference type="InterPro" id="IPR036991">
    <property type="entry name" value="Fe_hydrogenase_ssu_sf"/>
</dbReference>
<dbReference type="PROSITE" id="PS00198">
    <property type="entry name" value="4FE4S_FER_1"/>
    <property type="match status" value="1"/>
</dbReference>
<protein>
    <submittedName>
        <fullName evidence="9">FeFe hydrogenase HydA (NuoG)</fullName>
    </submittedName>
</protein>
<name>B2KCG7_ELUMP</name>
<dbReference type="SMART" id="SM00929">
    <property type="entry name" value="NADH-G_4Fe-4S_3"/>
    <property type="match status" value="1"/>
</dbReference>
<dbReference type="FunFam" id="3.30.70.20:FF:000035">
    <property type="entry name" value="Iron hydrogenase 1"/>
    <property type="match status" value="1"/>
</dbReference>
<dbReference type="InterPro" id="IPR009016">
    <property type="entry name" value="Fe_hydrogenase"/>
</dbReference>
<evidence type="ECO:0000256" key="4">
    <source>
        <dbReference type="ARBA" id="ARBA00023004"/>
    </source>
</evidence>
<keyword evidence="10" id="KW-1185">Reference proteome</keyword>
<dbReference type="Gene3D" id="3.10.20.740">
    <property type="match status" value="1"/>
</dbReference>
<dbReference type="Gene3D" id="3.40.50.1780">
    <property type="match status" value="1"/>
</dbReference>
<dbReference type="FunFam" id="3.10.20.740:FF:000003">
    <property type="entry name" value="Formate dehydrogenase subunit alpha"/>
    <property type="match status" value="1"/>
</dbReference>
<dbReference type="Pfam" id="PF12838">
    <property type="entry name" value="Fer4_7"/>
    <property type="match status" value="1"/>
</dbReference>
<dbReference type="InterPro" id="IPR003149">
    <property type="entry name" value="Fe_hydrogenase_ssu"/>
</dbReference>
<keyword evidence="2" id="KW-0479">Metal-binding</keyword>
<dbReference type="PROSITE" id="PS51839">
    <property type="entry name" value="4FE4S_HC3"/>
    <property type="match status" value="1"/>
</dbReference>
<dbReference type="Gene3D" id="4.10.260.20">
    <property type="entry name" value="Iron hydrogenase, small subunit"/>
    <property type="match status" value="1"/>
</dbReference>
<evidence type="ECO:0000256" key="3">
    <source>
        <dbReference type="ARBA" id="ARBA00022737"/>
    </source>
</evidence>
<keyword evidence="3" id="KW-0677">Repeat</keyword>
<dbReference type="InterPro" id="IPR050340">
    <property type="entry name" value="Cytosolic_Fe-S_CAF"/>
</dbReference>
<evidence type="ECO:0000259" key="6">
    <source>
        <dbReference type="PROSITE" id="PS51085"/>
    </source>
</evidence>
<reference evidence="9 10" key="1">
    <citation type="journal article" date="2009" name="Appl. Environ. Microbiol.">
        <title>Genomic analysis of 'Elusimicrobium minutum,' the first cultivated representative of the phylum 'Elusimicrobia' (formerly termite group 1).</title>
        <authorList>
            <person name="Herlemann D.P.R."/>
            <person name="Geissinger O."/>
            <person name="Ikeda-Ohtsubo W."/>
            <person name="Kunin V."/>
            <person name="Sun H."/>
            <person name="Lapidus A."/>
            <person name="Hugenholtz P."/>
            <person name="Brune A."/>
        </authorList>
    </citation>
    <scope>NUCLEOTIDE SEQUENCE [LARGE SCALE GENOMIC DNA]</scope>
    <source>
        <strain evidence="9 10">Pei191</strain>
    </source>
</reference>
<accession>B2KCG7</accession>
<dbReference type="GO" id="GO:0005506">
    <property type="term" value="F:iron ion binding"/>
    <property type="evidence" value="ECO:0007669"/>
    <property type="project" value="InterPro"/>
</dbReference>
<dbReference type="NCBIfam" id="TIGR02512">
    <property type="entry name" value="FeFe_hydrog_A"/>
    <property type="match status" value="1"/>
</dbReference>
<sequence length="582" mass="64051">MVKAIINGTEIQVKEGTTILEAARLVNINIPTLCKHPDLVADAGCGICVVRVQGTGKMLRACCTALEEGMKITTHDPEIVKVRKNVLELILSNHPKDCLICARNNDCELQRLSSEFGIRDAYYPLIVGRKKHKHDESTKTIDIEGSKCILCGRCVQVCQKNQNVWALSFLGRGINTVLSPAGEIELNDSPCVKCGQCSNHCPVGAIVEHDETQKVWDALSNPDLFPVVQIAPAVRVSIGEAFGYPIGTNLTGKLISSLKKLGFKGVFDTNMGADMTIMEEGNEFVHRFKKKDNMPLITSCCPAWVDFLEKFHSDMLDNFSTCKSPHEIIGVLSKTYYAKKHNVDPSKIFMVSIMPCTAKKYEIHRSEEMFASGHQDIDISLTTRELARMIKQSGIDFKNIEDQKADSILGAYSGAGTIFGATGGVMEAALRTAYHVITGKELSKVEFKQVRGLKGIKEANIDIDGTTVRVAIAHGLANVDHLLKEIEKTKAEGKPSPYDFVEVMACEGGCVGGGGQPYGVTDELRKKRAAGLYKDDESSKVRCSHLNPAVIQVYKEFVGEPLGPQAHKLFHNKYTKRKTYKK</sequence>
<dbReference type="NCBIfam" id="NF040763">
    <property type="entry name" value="FeFe_hydrog_A6"/>
    <property type="match status" value="1"/>
</dbReference>
<dbReference type="InterPro" id="IPR017896">
    <property type="entry name" value="4Fe4S_Fe-S-bd"/>
</dbReference>
<dbReference type="InterPro" id="IPR049830">
    <property type="entry name" value="HndD"/>
</dbReference>
<dbReference type="KEGG" id="emi:Emin_0533"/>
<dbReference type="Pfam" id="PF02256">
    <property type="entry name" value="Fe_hyd_SSU"/>
    <property type="match status" value="1"/>
</dbReference>
<dbReference type="Pfam" id="PF02906">
    <property type="entry name" value="Fe_hyd_lg_C"/>
    <property type="match status" value="1"/>
</dbReference>
<dbReference type="STRING" id="445932.Emin_0533"/>
<dbReference type="Proteomes" id="UP000001029">
    <property type="component" value="Chromosome"/>
</dbReference>
<dbReference type="SUPFAM" id="SSF54292">
    <property type="entry name" value="2Fe-2S ferredoxin-like"/>
    <property type="match status" value="1"/>
</dbReference>
<dbReference type="InterPro" id="IPR017900">
    <property type="entry name" value="4Fe4S_Fe_S_CS"/>
</dbReference>
<evidence type="ECO:0000259" key="8">
    <source>
        <dbReference type="PROSITE" id="PS51839"/>
    </source>
</evidence>
<feature type="domain" description="4Fe-4S His(Cys)3-ligated-type" evidence="8">
    <location>
        <begin position="78"/>
        <end position="117"/>
    </location>
</feature>
<dbReference type="SUPFAM" id="SSF54862">
    <property type="entry name" value="4Fe-4S ferredoxins"/>
    <property type="match status" value="1"/>
</dbReference>
<feature type="domain" description="4Fe-4S ferredoxin-type" evidence="7">
    <location>
        <begin position="182"/>
        <end position="211"/>
    </location>
</feature>
<dbReference type="PANTHER" id="PTHR11615">
    <property type="entry name" value="NITRATE, FORMATE, IRON DEHYDROGENASE"/>
    <property type="match status" value="1"/>
</dbReference>
<dbReference type="Gene3D" id="3.30.70.20">
    <property type="match status" value="1"/>
</dbReference>
<dbReference type="CDD" id="cd00207">
    <property type="entry name" value="fer2"/>
    <property type="match status" value="1"/>
</dbReference>
<organism evidence="9 10">
    <name type="scientific">Elusimicrobium minutum (strain Pei191)</name>
    <dbReference type="NCBI Taxonomy" id="445932"/>
    <lineage>
        <taxon>Bacteria</taxon>
        <taxon>Pseudomonadati</taxon>
        <taxon>Elusimicrobiota</taxon>
        <taxon>Elusimicrobia</taxon>
        <taxon>Elusimicrobiales</taxon>
        <taxon>Elusimicrobiaceae</taxon>
        <taxon>Elusimicrobium</taxon>
    </lineage>
</organism>
<dbReference type="InterPro" id="IPR036010">
    <property type="entry name" value="2Fe-2S_ferredoxin-like_sf"/>
</dbReference>
<gene>
    <name evidence="9" type="ordered locus">Emin_0533</name>
</gene>
<evidence type="ECO:0000259" key="7">
    <source>
        <dbReference type="PROSITE" id="PS51379"/>
    </source>
</evidence>
<evidence type="ECO:0000256" key="1">
    <source>
        <dbReference type="ARBA" id="ARBA00022485"/>
    </source>
</evidence>
<dbReference type="GO" id="GO:0008901">
    <property type="term" value="F:ferredoxin hydrogenase activity"/>
    <property type="evidence" value="ECO:0007669"/>
    <property type="project" value="InterPro"/>
</dbReference>
<dbReference type="AlphaFoldDB" id="B2KCG7"/>
<dbReference type="SUPFAM" id="SSF53920">
    <property type="entry name" value="Fe-only hydrogenase"/>
    <property type="match status" value="1"/>
</dbReference>
<evidence type="ECO:0000313" key="9">
    <source>
        <dbReference type="EMBL" id="ACC98088.1"/>
    </source>
</evidence>
<dbReference type="InterPro" id="IPR019574">
    <property type="entry name" value="NADH_UbQ_OxRdtase_Gsu_4Fe4S-bd"/>
</dbReference>
<dbReference type="InterPro" id="IPR013352">
    <property type="entry name" value="Fe_hydrogenase_subset"/>
</dbReference>
<evidence type="ECO:0000256" key="5">
    <source>
        <dbReference type="ARBA" id="ARBA00023014"/>
    </source>
</evidence>
<feature type="domain" description="2Fe-2S ferredoxin-type" evidence="6">
    <location>
        <begin position="1"/>
        <end position="78"/>
    </location>
</feature>
<dbReference type="SMART" id="SM00902">
    <property type="entry name" value="Fe_hyd_SSU"/>
    <property type="match status" value="1"/>
</dbReference>
<dbReference type="InterPro" id="IPR001041">
    <property type="entry name" value="2Fe-2S_ferredoxin-type"/>
</dbReference>
<dbReference type="Gene3D" id="3.40.950.10">
    <property type="entry name" value="Fe-only Hydrogenase (Larger Subunit), Chain L, domain 3"/>
    <property type="match status" value="1"/>
</dbReference>
<dbReference type="Pfam" id="PF13510">
    <property type="entry name" value="Fer2_4"/>
    <property type="match status" value="1"/>
</dbReference>
<feature type="domain" description="4Fe-4S ferredoxin-type" evidence="7">
    <location>
        <begin position="139"/>
        <end position="168"/>
    </location>
</feature>
<proteinExistence type="predicted"/>
<dbReference type="Pfam" id="PF10588">
    <property type="entry name" value="NADH-G_4Fe-4S_3"/>
    <property type="match status" value="1"/>
</dbReference>
<dbReference type="RefSeq" id="WP_012414703.1">
    <property type="nucleotide sequence ID" value="NC_010644.1"/>
</dbReference>
<evidence type="ECO:0000313" key="10">
    <source>
        <dbReference type="Proteomes" id="UP000001029"/>
    </source>
</evidence>
<evidence type="ECO:0000256" key="2">
    <source>
        <dbReference type="ARBA" id="ARBA00022723"/>
    </source>
</evidence>